<dbReference type="InterPro" id="IPR015915">
    <property type="entry name" value="Kelch-typ_b-propeller"/>
</dbReference>
<keyword evidence="1" id="KW-0677">Repeat</keyword>
<reference evidence="3" key="1">
    <citation type="journal article" date="2020" name="Stud. Mycol.">
        <title>101 Dothideomycetes genomes: a test case for predicting lifestyles and emergence of pathogens.</title>
        <authorList>
            <person name="Haridas S."/>
            <person name="Albert R."/>
            <person name="Binder M."/>
            <person name="Bloem J."/>
            <person name="Labutti K."/>
            <person name="Salamov A."/>
            <person name="Andreopoulos B."/>
            <person name="Baker S."/>
            <person name="Barry K."/>
            <person name="Bills G."/>
            <person name="Bluhm B."/>
            <person name="Cannon C."/>
            <person name="Castanera R."/>
            <person name="Culley D."/>
            <person name="Daum C."/>
            <person name="Ezra D."/>
            <person name="Gonzalez J."/>
            <person name="Henrissat B."/>
            <person name="Kuo A."/>
            <person name="Liang C."/>
            <person name="Lipzen A."/>
            <person name="Lutzoni F."/>
            <person name="Magnuson J."/>
            <person name="Mondo S."/>
            <person name="Nolan M."/>
            <person name="Ohm R."/>
            <person name="Pangilinan J."/>
            <person name="Park H.-J."/>
            <person name="Ramirez L."/>
            <person name="Alfaro M."/>
            <person name="Sun H."/>
            <person name="Tritt A."/>
            <person name="Yoshinaga Y."/>
            <person name="Zwiers L.-H."/>
            <person name="Turgeon B."/>
            <person name="Goodwin S."/>
            <person name="Spatafora J."/>
            <person name="Crous P."/>
            <person name="Grigoriev I."/>
        </authorList>
    </citation>
    <scope>NUCLEOTIDE SEQUENCE</scope>
    <source>
        <strain evidence="3">CBS 627.86</strain>
    </source>
</reference>
<sequence>MPVANLTASWTRLLATERLRRSSQVLNVIDKAVYVFGGEVQPRQPVDNQVDSFSLAPDALKLDTKATPEAPIPRVGSASAVCNSKMYLFSGRGGLDMAPIEEDGALWCYDPAQNSWSQLKPADSSKPYPPARSYHCAASDGQSSLFVHAGCPAKGRLADLWRFDISNLSWTQAADAPAPQRGGASITYSDGKLYRMNGFDGTTEQGGHVDIYDVTSNTWSTESFPADGNAGPEARSVCTLLPIRLQGKTKLITLFGERDPSSLGHAGAGKMLGDVWVYDIGENWWTKVETKGSDELPDPRGWFAADVISGQNGKDSVIVHGGLGENNERLTDAWVLSF</sequence>
<accession>A0A6A5YY08</accession>
<evidence type="ECO:0000313" key="4">
    <source>
        <dbReference type="Proteomes" id="UP000799770"/>
    </source>
</evidence>
<organism evidence="3 4">
    <name type="scientific">Lophiotrema nucula</name>
    <dbReference type="NCBI Taxonomy" id="690887"/>
    <lineage>
        <taxon>Eukaryota</taxon>
        <taxon>Fungi</taxon>
        <taxon>Dikarya</taxon>
        <taxon>Ascomycota</taxon>
        <taxon>Pezizomycotina</taxon>
        <taxon>Dothideomycetes</taxon>
        <taxon>Pleosporomycetidae</taxon>
        <taxon>Pleosporales</taxon>
        <taxon>Lophiotremataceae</taxon>
        <taxon>Lophiotrema</taxon>
    </lineage>
</organism>
<gene>
    <name evidence="3" type="ORF">BDV96DRAFT_649344</name>
</gene>
<keyword evidence="2" id="KW-0408">Iron</keyword>
<dbReference type="Pfam" id="PF24681">
    <property type="entry name" value="Kelch_KLHDC2_KLHL20_DRC7"/>
    <property type="match status" value="1"/>
</dbReference>
<evidence type="ECO:0008006" key="5">
    <source>
        <dbReference type="Google" id="ProtNLM"/>
    </source>
</evidence>
<dbReference type="GO" id="GO:0019760">
    <property type="term" value="P:glucosinolate metabolic process"/>
    <property type="evidence" value="ECO:0007669"/>
    <property type="project" value="UniProtKB-ARBA"/>
</dbReference>
<proteinExistence type="predicted"/>
<evidence type="ECO:0000256" key="1">
    <source>
        <dbReference type="ARBA" id="ARBA00022737"/>
    </source>
</evidence>
<evidence type="ECO:0000256" key="2">
    <source>
        <dbReference type="ARBA" id="ARBA00023004"/>
    </source>
</evidence>
<dbReference type="PANTHER" id="PTHR47435">
    <property type="entry name" value="KELCH REPEAT PROTEIN (AFU_ORTHOLOGUE AFUA_5G12780)"/>
    <property type="match status" value="1"/>
</dbReference>
<dbReference type="OrthoDB" id="10250130at2759"/>
<dbReference type="EMBL" id="ML977332">
    <property type="protein sequence ID" value="KAF2111980.1"/>
    <property type="molecule type" value="Genomic_DNA"/>
</dbReference>
<keyword evidence="4" id="KW-1185">Reference proteome</keyword>
<dbReference type="PANTHER" id="PTHR47435:SF4">
    <property type="entry name" value="KELCH REPEAT PROTEIN (AFU_ORTHOLOGUE AFUA_5G12780)"/>
    <property type="match status" value="1"/>
</dbReference>
<dbReference type="SUPFAM" id="SSF117281">
    <property type="entry name" value="Kelch motif"/>
    <property type="match status" value="2"/>
</dbReference>
<name>A0A6A5YY08_9PLEO</name>
<dbReference type="Proteomes" id="UP000799770">
    <property type="component" value="Unassembled WGS sequence"/>
</dbReference>
<protein>
    <recommendedName>
        <fullName evidence="5">Kelch repeat protein-like protein</fullName>
    </recommendedName>
</protein>
<evidence type="ECO:0000313" key="3">
    <source>
        <dbReference type="EMBL" id="KAF2111980.1"/>
    </source>
</evidence>
<dbReference type="AlphaFoldDB" id="A0A6A5YY08"/>
<dbReference type="Gene3D" id="2.120.10.80">
    <property type="entry name" value="Kelch-type beta propeller"/>
    <property type="match status" value="2"/>
</dbReference>